<dbReference type="RefSeq" id="WP_338451122.1">
    <property type="nucleotide sequence ID" value="NZ_CP137640.1"/>
</dbReference>
<evidence type="ECO:0000313" key="3">
    <source>
        <dbReference type="Proteomes" id="UP001357223"/>
    </source>
</evidence>
<reference evidence="2 3" key="1">
    <citation type="submission" date="2023-10" db="EMBL/GenBank/DDBJ databases">
        <title>Niallia locisalis sp.nov. isolated from a salt pond sample.</title>
        <authorList>
            <person name="Li X.-J."/>
            <person name="Dong L."/>
        </authorList>
    </citation>
    <scope>NUCLEOTIDE SEQUENCE [LARGE SCALE GENOMIC DNA]</scope>
    <source>
        <strain evidence="2 3">DSM 29761</strain>
    </source>
</reference>
<protein>
    <submittedName>
        <fullName evidence="2">Nitrous oxide-stimulated promoter family protein</fullName>
    </submittedName>
</protein>
<dbReference type="NCBIfam" id="NF007714">
    <property type="entry name" value="PRK10410.1-2"/>
    <property type="match status" value="1"/>
</dbReference>
<keyword evidence="1" id="KW-0812">Transmembrane</keyword>
<sequence length="115" mass="14092">MTIRQQKVLNNGPRIQKEKETVKKMIEVYCRKNHHHRHELCEECQDLQEYAMKRLSFCQFGEDKSFCSYCPVHCYKPDYRKKIKDVMIFSGPWMLLYHPVLAVRHIWQEKVTHWH</sequence>
<organism evidence="2 3">
    <name type="scientific">Niallia oryzisoli</name>
    <dbReference type="NCBI Taxonomy" id="1737571"/>
    <lineage>
        <taxon>Bacteria</taxon>
        <taxon>Bacillati</taxon>
        <taxon>Bacillota</taxon>
        <taxon>Bacilli</taxon>
        <taxon>Bacillales</taxon>
        <taxon>Bacillaceae</taxon>
        <taxon>Niallia</taxon>
    </lineage>
</organism>
<dbReference type="Proteomes" id="UP001357223">
    <property type="component" value="Chromosome"/>
</dbReference>
<proteinExistence type="predicted"/>
<keyword evidence="3" id="KW-1185">Reference proteome</keyword>
<feature type="transmembrane region" description="Helical" evidence="1">
    <location>
        <begin position="86"/>
        <end position="107"/>
    </location>
</feature>
<gene>
    <name evidence="2" type="ORF">R4Z09_04235</name>
</gene>
<evidence type="ECO:0000313" key="2">
    <source>
        <dbReference type="EMBL" id="WVX82218.1"/>
    </source>
</evidence>
<dbReference type="EMBL" id="CP137640">
    <property type="protein sequence ID" value="WVX82218.1"/>
    <property type="molecule type" value="Genomic_DNA"/>
</dbReference>
<keyword evidence="1" id="KW-1133">Transmembrane helix</keyword>
<name>A0ABZ2CKE2_9BACI</name>
<dbReference type="Pfam" id="PF11756">
    <property type="entry name" value="YgbA_NO"/>
    <property type="match status" value="1"/>
</dbReference>
<accession>A0ABZ2CKE2</accession>
<evidence type="ECO:0000256" key="1">
    <source>
        <dbReference type="SAM" id="Phobius"/>
    </source>
</evidence>
<dbReference type="InterPro" id="IPR020483">
    <property type="entry name" value="Uncharacterised_YgbA"/>
</dbReference>
<keyword evidence="1" id="KW-0472">Membrane</keyword>